<dbReference type="InterPro" id="IPR006860">
    <property type="entry name" value="FecR"/>
</dbReference>
<feature type="region of interest" description="Disordered" evidence="1">
    <location>
        <begin position="125"/>
        <end position="147"/>
    </location>
</feature>
<evidence type="ECO:0000256" key="1">
    <source>
        <dbReference type="SAM" id="MobiDB-lite"/>
    </source>
</evidence>
<dbReference type="InterPro" id="IPR012373">
    <property type="entry name" value="Ferrdict_sens_TM"/>
</dbReference>
<dbReference type="STRING" id="1703345.A3860_36880"/>
<dbReference type="PANTHER" id="PTHR30273:SF2">
    <property type="entry name" value="PROTEIN FECR"/>
    <property type="match status" value="1"/>
</dbReference>
<evidence type="ECO:0000259" key="2">
    <source>
        <dbReference type="Pfam" id="PF04773"/>
    </source>
</evidence>
<accession>A0A1V9FMK3</accession>
<evidence type="ECO:0000259" key="3">
    <source>
        <dbReference type="Pfam" id="PF16344"/>
    </source>
</evidence>
<dbReference type="Proteomes" id="UP000192796">
    <property type="component" value="Unassembled WGS sequence"/>
</dbReference>
<evidence type="ECO:0000313" key="4">
    <source>
        <dbReference type="EMBL" id="OQP59568.1"/>
    </source>
</evidence>
<dbReference type="AlphaFoldDB" id="A0A1V9FMK3"/>
<dbReference type="Gene3D" id="3.55.50.30">
    <property type="match status" value="1"/>
</dbReference>
<reference evidence="4 5" key="1">
    <citation type="submission" date="2016-03" db="EMBL/GenBank/DDBJ databases">
        <title>Niastella vici sp. nov., isolated from farmland soil.</title>
        <authorList>
            <person name="Chen L."/>
            <person name="Wang D."/>
            <person name="Yang S."/>
            <person name="Wang G."/>
        </authorList>
    </citation>
    <scope>NUCLEOTIDE SEQUENCE [LARGE SCALE GENOMIC DNA]</scope>
    <source>
        <strain evidence="4 5">DJ57</strain>
    </source>
</reference>
<organism evidence="4 5">
    <name type="scientific">Niastella vici</name>
    <dbReference type="NCBI Taxonomy" id="1703345"/>
    <lineage>
        <taxon>Bacteria</taxon>
        <taxon>Pseudomonadati</taxon>
        <taxon>Bacteroidota</taxon>
        <taxon>Chitinophagia</taxon>
        <taxon>Chitinophagales</taxon>
        <taxon>Chitinophagaceae</taxon>
        <taxon>Niastella</taxon>
    </lineage>
</organism>
<feature type="domain" description="FecR protein" evidence="2">
    <location>
        <begin position="207"/>
        <end position="299"/>
    </location>
</feature>
<dbReference type="Pfam" id="PF04773">
    <property type="entry name" value="FecR"/>
    <property type="match status" value="1"/>
</dbReference>
<dbReference type="Pfam" id="PF16344">
    <property type="entry name" value="FecR_C"/>
    <property type="match status" value="1"/>
</dbReference>
<dbReference type="PANTHER" id="PTHR30273">
    <property type="entry name" value="PERIPLASMIC SIGNAL SENSOR AND SIGMA FACTOR ACTIVATOR FECR-RELATED"/>
    <property type="match status" value="1"/>
</dbReference>
<evidence type="ECO:0000313" key="5">
    <source>
        <dbReference type="Proteomes" id="UP000192796"/>
    </source>
</evidence>
<dbReference type="Gene3D" id="2.60.120.1440">
    <property type="match status" value="1"/>
</dbReference>
<dbReference type="EMBL" id="LVYD01000076">
    <property type="protein sequence ID" value="OQP59568.1"/>
    <property type="molecule type" value="Genomic_DNA"/>
</dbReference>
<proteinExistence type="predicted"/>
<feature type="compositionally biased region" description="Low complexity" evidence="1">
    <location>
        <begin position="125"/>
        <end position="134"/>
    </location>
</feature>
<feature type="domain" description="Protein FecR C-terminal" evidence="3">
    <location>
        <begin position="344"/>
        <end position="409"/>
    </location>
</feature>
<comment type="caution">
    <text evidence="4">The sequence shown here is derived from an EMBL/GenBank/DDBJ whole genome shotgun (WGS) entry which is preliminary data.</text>
</comment>
<dbReference type="GO" id="GO:0016989">
    <property type="term" value="F:sigma factor antagonist activity"/>
    <property type="evidence" value="ECO:0007669"/>
    <property type="project" value="TreeGrafter"/>
</dbReference>
<gene>
    <name evidence="4" type="ORF">A3860_36880</name>
</gene>
<dbReference type="OrthoDB" id="922352at2"/>
<keyword evidence="5" id="KW-1185">Reference proteome</keyword>
<sequence>MLKKYEHLAELILKTWRGETNDQEKAELQKWLDADTKNRELIKNFRNLDWVIGELKELQNTNEIEAEKVLSRIVDEDKEAIYLGKRATSPPVKTSNRLFTKWKWVAAAAVVVTIVGVKVFNAHNKPPVNNNNAPEISQRDSSQTPVPGTEKAILTLANGRRFVIEDTMANGYLTAQHNLVFSNKNGMIICTETLRTGEKQPLLQFHTLETPRGATYGLVLPDGSKVWLNSESRIRFPSVFTGNERLVELEGEAFFEVAHEPQHFIVKAKGAEIRVTGTRFNVFAHTGNKMAKVTLIEGQLSVWSGERAAPVAPEQSAVFANGIMPVVNNEPDMTKILAWRNNQFLFEKDSLTSALEEIARWYNLEIVYEYRPAIILNYFKDFRNRPIDTLIDNLTAGCTNVHFKRIGMKLYVRK</sequence>
<name>A0A1V9FMK3_9BACT</name>
<dbReference type="RefSeq" id="WP_081154524.1">
    <property type="nucleotide sequence ID" value="NZ_LVYD01000076.1"/>
</dbReference>
<dbReference type="InterPro" id="IPR032508">
    <property type="entry name" value="FecR_C"/>
</dbReference>
<protein>
    <submittedName>
        <fullName evidence="4">Uncharacterized protein</fullName>
    </submittedName>
</protein>